<keyword evidence="3" id="KW-1185">Reference proteome</keyword>
<dbReference type="PATRIC" id="fig|67356.5.peg.455"/>
<reference evidence="3" key="1">
    <citation type="submission" date="2015-07" db="EMBL/GenBank/DDBJ databases">
        <authorList>
            <person name="Ju K.-S."/>
            <person name="Doroghazi J.R."/>
            <person name="Metcalf W.W."/>
        </authorList>
    </citation>
    <scope>NUCLEOTIDE SEQUENCE [LARGE SCALE GENOMIC DNA]</scope>
    <source>
        <strain evidence="3">NRRL 2290</strain>
    </source>
</reference>
<dbReference type="PANTHER" id="PTHR30543">
    <property type="entry name" value="CHROMATE REDUCTASE"/>
    <property type="match status" value="1"/>
</dbReference>
<dbReference type="OrthoDB" id="9812295at2"/>
<dbReference type="InterPro" id="IPR029039">
    <property type="entry name" value="Flavoprotein-like_sf"/>
</dbReference>
<proteinExistence type="predicted"/>
<dbReference type="PANTHER" id="PTHR30543:SF21">
    <property type="entry name" value="NAD(P)H-DEPENDENT FMN REDUCTASE LOT6"/>
    <property type="match status" value="1"/>
</dbReference>
<protein>
    <submittedName>
        <fullName evidence="2">NADPH-dependent FMN reductase</fullName>
    </submittedName>
</protein>
<comment type="caution">
    <text evidence="2">The sequence shown here is derived from an EMBL/GenBank/DDBJ whole genome shotgun (WGS) entry which is preliminary data.</text>
</comment>
<dbReference type="EMBL" id="LGUS01000007">
    <property type="protein sequence ID" value="KOG43277.1"/>
    <property type="molecule type" value="Genomic_DNA"/>
</dbReference>
<accession>A0A0L8LYK4</accession>
<gene>
    <name evidence="2" type="ORF">ADK37_02110</name>
</gene>
<organism evidence="2 3">
    <name type="scientific">Streptomyces resistomycificus</name>
    <dbReference type="NCBI Taxonomy" id="67356"/>
    <lineage>
        <taxon>Bacteria</taxon>
        <taxon>Bacillati</taxon>
        <taxon>Actinomycetota</taxon>
        <taxon>Actinomycetes</taxon>
        <taxon>Kitasatosporales</taxon>
        <taxon>Streptomycetaceae</taxon>
        <taxon>Streptomyces</taxon>
        <taxon>Streptomyces aurantiacus group</taxon>
    </lineage>
</organism>
<dbReference type="AlphaFoldDB" id="A0A0L8LYK4"/>
<feature type="domain" description="NADPH-dependent FMN reductase-like" evidence="1">
    <location>
        <begin position="17"/>
        <end position="158"/>
    </location>
</feature>
<name>A0A0L8LYK4_9ACTN</name>
<dbReference type="Gene3D" id="3.40.50.360">
    <property type="match status" value="1"/>
</dbReference>
<dbReference type="InterPro" id="IPR005025">
    <property type="entry name" value="FMN_Rdtase-like_dom"/>
</dbReference>
<dbReference type="SUPFAM" id="SSF52218">
    <property type="entry name" value="Flavoproteins"/>
    <property type="match status" value="1"/>
</dbReference>
<dbReference type="Pfam" id="PF03358">
    <property type="entry name" value="FMN_red"/>
    <property type="match status" value="1"/>
</dbReference>
<dbReference type="InterPro" id="IPR050712">
    <property type="entry name" value="NAD(P)H-dep_reductase"/>
</dbReference>
<dbReference type="GO" id="GO:0010181">
    <property type="term" value="F:FMN binding"/>
    <property type="evidence" value="ECO:0007669"/>
    <property type="project" value="TreeGrafter"/>
</dbReference>
<sequence>MSSESLSALSVTPVPLKIGVLIGSTRAGRFADTVASWFVGEVGKRDDMEVHVIDLAEPDLVEELKLSLDRGAGGPGLAARIGELDGVVVVTPEYNHGYPASLKLAIDYVYSEWRAKPVGFVSYGGMAGGQRAVEQLRQVFAELHAVTLRDTVGFHMAWERFGEDGRPYDEEGTAKAAGVLLDQLAWWGLTLREGRAARPYDG</sequence>
<dbReference type="STRING" id="67356.AQJ84_20080"/>
<dbReference type="GO" id="GO:0016491">
    <property type="term" value="F:oxidoreductase activity"/>
    <property type="evidence" value="ECO:0007669"/>
    <property type="project" value="InterPro"/>
</dbReference>
<dbReference type="Proteomes" id="UP000037251">
    <property type="component" value="Unassembled WGS sequence"/>
</dbReference>
<dbReference type="eggNOG" id="COG0431">
    <property type="taxonomic scope" value="Bacteria"/>
</dbReference>
<evidence type="ECO:0000313" key="2">
    <source>
        <dbReference type="EMBL" id="KOG43277.1"/>
    </source>
</evidence>
<evidence type="ECO:0000313" key="3">
    <source>
        <dbReference type="Proteomes" id="UP000037251"/>
    </source>
</evidence>
<evidence type="ECO:0000259" key="1">
    <source>
        <dbReference type="Pfam" id="PF03358"/>
    </source>
</evidence>
<dbReference type="GO" id="GO:0005829">
    <property type="term" value="C:cytosol"/>
    <property type="evidence" value="ECO:0007669"/>
    <property type="project" value="TreeGrafter"/>
</dbReference>